<dbReference type="EMBL" id="AP020326">
    <property type="protein sequence ID" value="BBN47852.1"/>
    <property type="molecule type" value="Genomic_DNA"/>
</dbReference>
<sequence>MLGLRGRIGPRVGVGLTRLVGRVEFDAVVEGLDRVLVFSPGREVLTRELVGGRADGIRLVVDRVGSRIGFLRFPSRGLDPLISAFAYPVRTASPARKTPRSLHCGRAGKLPICLGKTLPNRKGAETPWRTAQPIT</sequence>
<proteinExistence type="predicted"/>
<name>A0AAI8X2K0_MYCAV</name>
<dbReference type="AlphaFoldDB" id="A0AAI8X2K0"/>
<organism evidence="1 2">
    <name type="scientific">Mycobacterium avium subsp. hominissuis</name>
    <dbReference type="NCBI Taxonomy" id="439334"/>
    <lineage>
        <taxon>Bacteria</taxon>
        <taxon>Bacillati</taxon>
        <taxon>Actinomycetota</taxon>
        <taxon>Actinomycetes</taxon>
        <taxon>Mycobacteriales</taxon>
        <taxon>Mycobacteriaceae</taxon>
        <taxon>Mycobacterium</taxon>
        <taxon>Mycobacterium avium complex (MAC)</taxon>
    </lineage>
</organism>
<reference evidence="1 2" key="1">
    <citation type="submission" date="2019-09" db="EMBL/GenBank/DDBJ databases">
        <title>Complete genome sequence of Mycobacterium avium subsp. hominissuis strain JP-H-1.</title>
        <authorList>
            <person name="Kinoshita Y."/>
            <person name="Niwa H."/>
            <person name="Uchida-Fujii E."/>
            <person name="Nukada T."/>
        </authorList>
    </citation>
    <scope>NUCLEOTIDE SEQUENCE [LARGE SCALE GENOMIC DNA]</scope>
    <source>
        <strain evidence="1 2">JP-H-1</strain>
    </source>
</reference>
<gene>
    <name evidence="1" type="ORF">JPH1_23270</name>
</gene>
<accession>A0AAI8X2K0</accession>
<dbReference type="Proteomes" id="UP000327362">
    <property type="component" value="Chromosome"/>
</dbReference>
<protein>
    <submittedName>
        <fullName evidence="1">Uncharacterized protein</fullName>
    </submittedName>
</protein>
<evidence type="ECO:0000313" key="1">
    <source>
        <dbReference type="EMBL" id="BBN47852.1"/>
    </source>
</evidence>
<evidence type="ECO:0000313" key="2">
    <source>
        <dbReference type="Proteomes" id="UP000327362"/>
    </source>
</evidence>